<evidence type="ECO:0000313" key="3">
    <source>
        <dbReference type="Proteomes" id="UP000001522"/>
    </source>
</evidence>
<organism evidence="2 3">
    <name type="scientific">Helicobacter mustelae (strain ATCC 43772 / CCUG 25715 / CIP 103759 / LMG 18044 / NCTC 12198 / R85-136P)</name>
    <name type="common">Campylobacter mustelae</name>
    <dbReference type="NCBI Taxonomy" id="679897"/>
    <lineage>
        <taxon>Bacteria</taxon>
        <taxon>Pseudomonadati</taxon>
        <taxon>Campylobacterota</taxon>
        <taxon>Epsilonproteobacteria</taxon>
        <taxon>Campylobacterales</taxon>
        <taxon>Helicobacteraceae</taxon>
        <taxon>Helicobacter</taxon>
    </lineage>
</organism>
<dbReference type="HOGENOM" id="CLU_3026040_0_0_7"/>
<evidence type="ECO:0000256" key="1">
    <source>
        <dbReference type="SAM" id="MobiDB-lite"/>
    </source>
</evidence>
<dbReference type="KEGG" id="hms:HMU07300"/>
<feature type="region of interest" description="Disordered" evidence="1">
    <location>
        <begin position="1"/>
        <end position="31"/>
    </location>
</feature>
<name>D3UHL5_HELM1</name>
<sequence>MVQKNTNARGAFLPRSTRGGQGVDQITPPGKDLTALNPTHFSSITQKTYFFIAPF</sequence>
<keyword evidence="3" id="KW-1185">Reference proteome</keyword>
<reference evidence="2 3" key="1">
    <citation type="journal article" date="2010" name="BMC Genomics">
        <title>Comparative genomics and proteomics of Helicobacter mustelae, an ulcerogenic and carcinogenic gastric pathogen.</title>
        <authorList>
            <person name="O'Toole P.W."/>
            <person name="Snelling W.J."/>
            <person name="Canchaya C."/>
            <person name="Forde B.M."/>
            <person name="Hardie K.R."/>
            <person name="Josenhans C."/>
            <person name="Graham R.L.J."/>
            <person name="McMullan G."/>
            <person name="Parkhill J."/>
            <person name="Belda E."/>
            <person name="Bentley S.D."/>
        </authorList>
    </citation>
    <scope>NUCLEOTIDE SEQUENCE [LARGE SCALE GENOMIC DNA]</scope>
    <source>
        <strain evidence="3">ATCC 43772 / LMG 18044 / NCTC 12198 / 12198</strain>
    </source>
</reference>
<accession>D3UHL5</accession>
<dbReference type="Proteomes" id="UP000001522">
    <property type="component" value="Chromosome"/>
</dbReference>
<gene>
    <name evidence="2" type="ordered locus">HMU07300</name>
</gene>
<dbReference type="EMBL" id="FN555004">
    <property type="protein sequence ID" value="CBG39987.1"/>
    <property type="molecule type" value="Genomic_DNA"/>
</dbReference>
<proteinExistence type="predicted"/>
<evidence type="ECO:0000313" key="2">
    <source>
        <dbReference type="EMBL" id="CBG39987.1"/>
    </source>
</evidence>
<dbReference type="AlphaFoldDB" id="D3UHL5"/>
<protein>
    <submittedName>
        <fullName evidence="2">Uncharacterized protein</fullName>
    </submittedName>
</protein>